<gene>
    <name evidence="1" type="ORF">F4821DRAFT_268747</name>
</gene>
<organism evidence="1 2">
    <name type="scientific">Hypoxylon rubiginosum</name>
    <dbReference type="NCBI Taxonomy" id="110542"/>
    <lineage>
        <taxon>Eukaryota</taxon>
        <taxon>Fungi</taxon>
        <taxon>Dikarya</taxon>
        <taxon>Ascomycota</taxon>
        <taxon>Pezizomycotina</taxon>
        <taxon>Sordariomycetes</taxon>
        <taxon>Xylariomycetidae</taxon>
        <taxon>Xylariales</taxon>
        <taxon>Hypoxylaceae</taxon>
        <taxon>Hypoxylon</taxon>
    </lineage>
</organism>
<name>A0ACC0D7U9_9PEZI</name>
<sequence length="769" mass="85995">MASRRVFAQESWRRTGFINLILGITCGIVLLICFIISIKQPGSSLYTSTSLYFISKCNDTSNLNIVLHLLLNLLSTGILASSNFFMQVLNSPSRKEVDEAHAFFQSVDIGMPSIRNIHFVSYFKKTCWFILFLSSLPIHLFFNSSVFETNFQGQHWHLTIGTEAFTQGADFFAPGASLAPAGSPHPAYQYDASLGYYTSIIRRNITKTAANAGDWVHLDPSTCHDEYALCNPRSKYGDVMIVVETGTSDAEGWARQEVFNLTDDLSSQWEPYVPSNQTNSLWYSTQCKTKGLDEVNKHCFFSCSSSSGVSNLQPSLDPDSSSWTINFQNISQIGYTLYQAPSFGYNSRFNKLNVKYCLAQPQPSGCKIGVSNLLLMVVIVCIFTKVTQCGLILWKLQDHPLVTLGDAMESFITKPDAQTTGLATLDIADAYRVETRPRRHCLKPRSWQPSSRRLLSVIPRVMWTRTYTLLFISMAILSVGMVMSYQSNGNNFRGPFGRSDEIRIALIQNEGYLSALLTANVPQLLLSLCYFSCNAFFTRLQIEREWNSYSLKFQPLRVSYPAGEQVSSYRLQLPYKYGIPLLSISILCHWLLSNAFFLFVIEGGYWFAQTTPGANSFFHVSEQSLVSLGYSPPALLALFVVVCVLTPLPFLFSLPKLEGKMVAGGSNSLVLSAACHSYVSRLIGPPDNSSIENIPNNPEEDRSLPTAEDLEEWERRLRELSQSKLKWGAMSLPDHLAEEVNDETGRAIVHLGFGGESSNVVSPVRGWYI</sequence>
<evidence type="ECO:0000313" key="2">
    <source>
        <dbReference type="Proteomes" id="UP001497680"/>
    </source>
</evidence>
<evidence type="ECO:0000313" key="1">
    <source>
        <dbReference type="EMBL" id="KAI6088809.1"/>
    </source>
</evidence>
<protein>
    <submittedName>
        <fullName evidence="1">Uncharacterized protein</fullName>
    </submittedName>
</protein>
<comment type="caution">
    <text evidence="1">The sequence shown here is derived from an EMBL/GenBank/DDBJ whole genome shotgun (WGS) entry which is preliminary data.</text>
</comment>
<proteinExistence type="predicted"/>
<reference evidence="1 2" key="1">
    <citation type="journal article" date="2022" name="New Phytol.">
        <title>Ecological generalism drives hyperdiversity of secondary metabolite gene clusters in xylarialean endophytes.</title>
        <authorList>
            <person name="Franco M.E.E."/>
            <person name="Wisecaver J.H."/>
            <person name="Arnold A.E."/>
            <person name="Ju Y.M."/>
            <person name="Slot J.C."/>
            <person name="Ahrendt S."/>
            <person name="Moore L.P."/>
            <person name="Eastman K.E."/>
            <person name="Scott K."/>
            <person name="Konkel Z."/>
            <person name="Mondo S.J."/>
            <person name="Kuo A."/>
            <person name="Hayes R.D."/>
            <person name="Haridas S."/>
            <person name="Andreopoulos B."/>
            <person name="Riley R."/>
            <person name="LaButti K."/>
            <person name="Pangilinan J."/>
            <person name="Lipzen A."/>
            <person name="Amirebrahimi M."/>
            <person name="Yan J."/>
            <person name="Adam C."/>
            <person name="Keymanesh K."/>
            <person name="Ng V."/>
            <person name="Louie K."/>
            <person name="Northen T."/>
            <person name="Drula E."/>
            <person name="Henrissat B."/>
            <person name="Hsieh H.M."/>
            <person name="Youens-Clark K."/>
            <person name="Lutzoni F."/>
            <person name="Miadlikowska J."/>
            <person name="Eastwood D.C."/>
            <person name="Hamelin R.C."/>
            <person name="Grigoriev I.V."/>
            <person name="U'Ren J.M."/>
        </authorList>
    </citation>
    <scope>NUCLEOTIDE SEQUENCE [LARGE SCALE GENOMIC DNA]</scope>
    <source>
        <strain evidence="1 2">ER1909</strain>
    </source>
</reference>
<keyword evidence="2" id="KW-1185">Reference proteome</keyword>
<dbReference type="Proteomes" id="UP001497680">
    <property type="component" value="Unassembled WGS sequence"/>
</dbReference>
<accession>A0ACC0D7U9</accession>
<dbReference type="EMBL" id="MU394299">
    <property type="protein sequence ID" value="KAI6088809.1"/>
    <property type="molecule type" value="Genomic_DNA"/>
</dbReference>